<keyword evidence="3" id="KW-1133">Transmembrane helix</keyword>
<keyword evidence="3" id="KW-0472">Membrane</keyword>
<feature type="transmembrane region" description="Helical" evidence="3">
    <location>
        <begin position="246"/>
        <end position="262"/>
    </location>
</feature>
<dbReference type="SUPFAM" id="SSF103481">
    <property type="entry name" value="Multidrug resistance efflux transporter EmrE"/>
    <property type="match status" value="2"/>
</dbReference>
<protein>
    <submittedName>
        <fullName evidence="5">DMT family transporter</fullName>
    </submittedName>
</protein>
<dbReference type="OrthoDB" id="9809509at2"/>
<evidence type="ECO:0000256" key="2">
    <source>
        <dbReference type="ARBA" id="ARBA00007362"/>
    </source>
</evidence>
<dbReference type="Pfam" id="PF00892">
    <property type="entry name" value="EamA"/>
    <property type="match status" value="2"/>
</dbReference>
<dbReference type="AlphaFoldDB" id="A0A5J6SI87"/>
<comment type="subcellular location">
    <subcellularLocation>
        <location evidence="1">Endomembrane system</location>
        <topology evidence="1">Multi-pass membrane protein</topology>
    </subcellularLocation>
</comment>
<reference evidence="5 6" key="1">
    <citation type="submission" date="2018-07" db="EMBL/GenBank/DDBJ databases">
        <title>Complete genome sequence of Psychrobacillus sp. PB01, isolated from iceberg, and comparative genome analysis of Psychrobacillus strains.</title>
        <authorList>
            <person name="Lee P.C."/>
        </authorList>
    </citation>
    <scope>NUCLEOTIDE SEQUENCE [LARGE SCALE GENOMIC DNA]</scope>
    <source>
        <strain evidence="5 6">PB01</strain>
    </source>
</reference>
<feature type="transmembrane region" description="Helical" evidence="3">
    <location>
        <begin position="96"/>
        <end position="116"/>
    </location>
</feature>
<feature type="transmembrane region" description="Helical" evidence="3">
    <location>
        <begin position="149"/>
        <end position="170"/>
    </location>
</feature>
<dbReference type="EMBL" id="CP031223">
    <property type="protein sequence ID" value="QFF97645.1"/>
    <property type="molecule type" value="Genomic_DNA"/>
</dbReference>
<evidence type="ECO:0000256" key="3">
    <source>
        <dbReference type="SAM" id="Phobius"/>
    </source>
</evidence>
<evidence type="ECO:0000313" key="5">
    <source>
        <dbReference type="EMBL" id="QFF97645.1"/>
    </source>
</evidence>
<dbReference type="InterPro" id="IPR000620">
    <property type="entry name" value="EamA_dom"/>
</dbReference>
<feature type="transmembrane region" description="Helical" evidence="3">
    <location>
        <begin position="268"/>
        <end position="288"/>
    </location>
</feature>
<keyword evidence="3" id="KW-0812">Transmembrane</keyword>
<evidence type="ECO:0000256" key="1">
    <source>
        <dbReference type="ARBA" id="ARBA00004127"/>
    </source>
</evidence>
<comment type="similarity">
    <text evidence="2">Belongs to the EamA transporter family.</text>
</comment>
<evidence type="ECO:0000313" key="6">
    <source>
        <dbReference type="Proteomes" id="UP000325517"/>
    </source>
</evidence>
<evidence type="ECO:0000259" key="4">
    <source>
        <dbReference type="Pfam" id="PF00892"/>
    </source>
</evidence>
<dbReference type="PROSITE" id="PS51257">
    <property type="entry name" value="PROKAR_LIPOPROTEIN"/>
    <property type="match status" value="1"/>
</dbReference>
<organism evidence="5 6">
    <name type="scientific">Psychrobacillus glaciei</name>
    <dbReference type="NCBI Taxonomy" id="2283160"/>
    <lineage>
        <taxon>Bacteria</taxon>
        <taxon>Bacillati</taxon>
        <taxon>Bacillota</taxon>
        <taxon>Bacilli</taxon>
        <taxon>Bacillales</taxon>
        <taxon>Bacillaceae</taxon>
        <taxon>Psychrobacillus</taxon>
    </lineage>
</organism>
<sequence length="301" mass="32503">MNKKAIILATITVFIWGSSFACISASLHGGYSAGHLILFRFIIASFLFGVIAFFPGINFQLPRKEDILKILLLGWIGISVYHICVTHGQLTISAGTSGMLIGSAPIFTTIIAVLVLKERLGKIGWFGLGFGFVGILLIGIGTGDSIFNISPGVFLVIIAAIATSIFFVYQKSLLLKYNPIELTAYFTWAGTIPFLVFAPGLLQDIQHATLEANLSAIYIGIFPTAVAYLTWAIALSMSKASSLSSLLYAEPVIAILVAWIWLKELPAILSIVGGLIAILGVLIVHLYGRNKRLISNNSRKN</sequence>
<dbReference type="Proteomes" id="UP000325517">
    <property type="component" value="Chromosome"/>
</dbReference>
<feature type="transmembrane region" description="Helical" evidence="3">
    <location>
        <begin position="214"/>
        <end position="234"/>
    </location>
</feature>
<accession>A0A5J6SI87</accession>
<feature type="transmembrane region" description="Helical" evidence="3">
    <location>
        <begin position="37"/>
        <end position="58"/>
    </location>
</feature>
<name>A0A5J6SI87_9BACI</name>
<keyword evidence="6" id="KW-1185">Reference proteome</keyword>
<dbReference type="InterPro" id="IPR052756">
    <property type="entry name" value="Alkyne_AA_exporter"/>
</dbReference>
<gene>
    <name evidence="5" type="ORF">PB01_01820</name>
</gene>
<dbReference type="PANTHER" id="PTHR12715">
    <property type="entry name" value="TRANSPORTER, DRUG/METABOLITE EXPORTER FAMILY"/>
    <property type="match status" value="1"/>
</dbReference>
<dbReference type="KEGG" id="psyo:PB01_01820"/>
<feature type="transmembrane region" description="Helical" evidence="3">
    <location>
        <begin position="70"/>
        <end position="90"/>
    </location>
</feature>
<feature type="transmembrane region" description="Helical" evidence="3">
    <location>
        <begin position="123"/>
        <end position="143"/>
    </location>
</feature>
<dbReference type="GO" id="GO:0016020">
    <property type="term" value="C:membrane"/>
    <property type="evidence" value="ECO:0007669"/>
    <property type="project" value="InterPro"/>
</dbReference>
<feature type="transmembrane region" description="Helical" evidence="3">
    <location>
        <begin position="182"/>
        <end position="202"/>
    </location>
</feature>
<dbReference type="PANTHER" id="PTHR12715:SF4">
    <property type="entry name" value="EAMA DOMAIN-CONTAINING PROTEIN"/>
    <property type="match status" value="1"/>
</dbReference>
<dbReference type="InterPro" id="IPR037185">
    <property type="entry name" value="EmrE-like"/>
</dbReference>
<proteinExistence type="inferred from homology"/>
<feature type="domain" description="EamA" evidence="4">
    <location>
        <begin position="151"/>
        <end position="284"/>
    </location>
</feature>
<feature type="domain" description="EamA" evidence="4">
    <location>
        <begin position="4"/>
        <end position="139"/>
    </location>
</feature>